<evidence type="ECO:0000256" key="3">
    <source>
        <dbReference type="ARBA" id="ARBA00022692"/>
    </source>
</evidence>
<accession>A0AAN8IXQ0</accession>
<evidence type="ECO:0000313" key="9">
    <source>
        <dbReference type="Proteomes" id="UP001347796"/>
    </source>
</evidence>
<feature type="transmembrane region" description="Helical" evidence="7">
    <location>
        <begin position="215"/>
        <end position="233"/>
    </location>
</feature>
<keyword evidence="5 7" id="KW-0472">Membrane</keyword>
<reference evidence="8 9" key="1">
    <citation type="submission" date="2024-01" db="EMBL/GenBank/DDBJ databases">
        <title>The genome of the rayed Mediterranean limpet Patella caerulea (Linnaeus, 1758).</title>
        <authorList>
            <person name="Anh-Thu Weber A."/>
            <person name="Halstead-Nussloch G."/>
        </authorList>
    </citation>
    <scope>NUCLEOTIDE SEQUENCE [LARGE SCALE GENOMIC DNA]</scope>
    <source>
        <strain evidence="8">AATW-2023a</strain>
        <tissue evidence="8">Whole specimen</tissue>
    </source>
</reference>
<evidence type="ECO:0000256" key="4">
    <source>
        <dbReference type="ARBA" id="ARBA00022989"/>
    </source>
</evidence>
<dbReference type="PANTHER" id="PTHR21716:SF4">
    <property type="entry name" value="TRANSMEMBRANE PROTEIN 245"/>
    <property type="match status" value="1"/>
</dbReference>
<feature type="transmembrane region" description="Helical" evidence="7">
    <location>
        <begin position="731"/>
        <end position="749"/>
    </location>
</feature>
<dbReference type="Pfam" id="PF01594">
    <property type="entry name" value="AI-2E_transport"/>
    <property type="match status" value="1"/>
</dbReference>
<feature type="transmembrane region" description="Helical" evidence="7">
    <location>
        <begin position="27"/>
        <end position="51"/>
    </location>
</feature>
<dbReference type="PANTHER" id="PTHR21716">
    <property type="entry name" value="TRANSMEMBRANE PROTEIN"/>
    <property type="match status" value="1"/>
</dbReference>
<feature type="transmembrane region" description="Helical" evidence="7">
    <location>
        <begin position="783"/>
        <end position="800"/>
    </location>
</feature>
<evidence type="ECO:0000256" key="6">
    <source>
        <dbReference type="SAM" id="MobiDB-lite"/>
    </source>
</evidence>
<keyword evidence="3 7" id="KW-0812">Transmembrane</keyword>
<comment type="similarity">
    <text evidence="2">Belongs to the autoinducer-2 exporter (AI-2E) (TC 2.A.86) family.</text>
</comment>
<evidence type="ECO:0000256" key="7">
    <source>
        <dbReference type="SAM" id="Phobius"/>
    </source>
</evidence>
<feature type="transmembrane region" description="Helical" evidence="7">
    <location>
        <begin position="159"/>
        <end position="183"/>
    </location>
</feature>
<feature type="transmembrane region" description="Helical" evidence="7">
    <location>
        <begin position="696"/>
        <end position="719"/>
    </location>
</feature>
<feature type="transmembrane region" description="Helical" evidence="7">
    <location>
        <begin position="332"/>
        <end position="352"/>
    </location>
</feature>
<protein>
    <recommendedName>
        <fullName evidence="10">Transmembrane protein 245</fullName>
    </recommendedName>
</protein>
<feature type="compositionally biased region" description="Low complexity" evidence="6">
    <location>
        <begin position="291"/>
        <end position="300"/>
    </location>
</feature>
<evidence type="ECO:0000256" key="1">
    <source>
        <dbReference type="ARBA" id="ARBA00004141"/>
    </source>
</evidence>
<keyword evidence="9" id="KW-1185">Reference proteome</keyword>
<dbReference type="Proteomes" id="UP001347796">
    <property type="component" value="Unassembled WGS sequence"/>
</dbReference>
<feature type="transmembrane region" description="Helical" evidence="7">
    <location>
        <begin position="122"/>
        <end position="139"/>
    </location>
</feature>
<dbReference type="InterPro" id="IPR002549">
    <property type="entry name" value="AI-2E-like"/>
</dbReference>
<sequence length="831" mass="92442">MASPSEYLSNVWQQYVPQGHDKPLKQAVYTTISNLFILVAIIALVAVYFILEAFLRPLLWALLCGTFLYPMKRSLTNVIRRWMKGLRSSGTPIAVGIALLPVTVLDSSSNALSDQIKRNFKIIIGIAVGLPVVYLLYHFGPLQHIFGIFNFLLWFLYELIGYFSSIWIWTIFVAYILLLFVYWTPESHETLSYVAIPVWVIFIIHVATIAGPLRVPLLITMIAIMIIGFVTDVNTNKSETETETEDMKKHIEEEKIISVTEAKTDSNWSIKRLTDQPADTSSTDIAEKPKSLPISSSPSSLTKLPAQLTPQGPSLTNQCFMALIWGHVLVRLWMHLWIIILILILPFVLMLFKKLGATVSSEGMLGERIQYLKTTVSDWFESRQDVLVPRSIRGLIKLGLRGDGKIIKVLEDGIDKMTSILLILALLIGTVLFTVLGAIQIHQESMLMVTMTSTLLNDTLHPELSQWLPNSEDMTDAMDSMVGNAYIYGRDWIASKVRDLVDDGTANSTHIEQQVLEVWDRLYDSWFSKNTTSLSKPGLDVHFPDFSNISAVWEFVSRGDGLFDVSSAVTFVQDNIGTFMSVLDSVWMVLKGNMNLISSLVTAIISMVLGGGTAILNFVISAVIFLTTLFYLLASSGKTYKPVEWFTSMSPSQGGQSGFGQAVEEAISSVFMASLKMSAFYGLYTWLTHVLFDVDIVFIPSVLAAIFGAVPFVGTYWAAFPGVLELWVLKGQGVMAIVLLVFHMLPAYVVDTAIYSEIKGGHPFMTGLTIAGGMYWLGLEGAFIGPILLCCLIVVVNMYGTMIKPEPITPSAGYPIQTPRLRSLKMQDLKR</sequence>
<dbReference type="AlphaFoldDB" id="A0AAN8IXQ0"/>
<proteinExistence type="inferred from homology"/>
<comment type="caution">
    <text evidence="8">The sequence shown here is derived from an EMBL/GenBank/DDBJ whole genome shotgun (WGS) entry which is preliminary data.</text>
</comment>
<feature type="region of interest" description="Disordered" evidence="6">
    <location>
        <begin position="274"/>
        <end position="300"/>
    </location>
</feature>
<keyword evidence="4 7" id="KW-1133">Transmembrane helix</keyword>
<evidence type="ECO:0008006" key="10">
    <source>
        <dbReference type="Google" id="ProtNLM"/>
    </source>
</evidence>
<dbReference type="GO" id="GO:0016020">
    <property type="term" value="C:membrane"/>
    <property type="evidence" value="ECO:0007669"/>
    <property type="project" value="UniProtKB-SubCell"/>
</dbReference>
<feature type="transmembrane region" description="Helical" evidence="7">
    <location>
        <begin position="600"/>
        <end position="633"/>
    </location>
</feature>
<feature type="transmembrane region" description="Helical" evidence="7">
    <location>
        <begin position="57"/>
        <end position="75"/>
    </location>
</feature>
<feature type="transmembrane region" description="Helical" evidence="7">
    <location>
        <begin position="190"/>
        <end position="209"/>
    </location>
</feature>
<gene>
    <name evidence="8" type="ORF">SNE40_020946</name>
</gene>
<evidence type="ECO:0000256" key="2">
    <source>
        <dbReference type="ARBA" id="ARBA00009773"/>
    </source>
</evidence>
<feature type="transmembrane region" description="Helical" evidence="7">
    <location>
        <begin position="420"/>
        <end position="441"/>
    </location>
</feature>
<feature type="transmembrane region" description="Helical" evidence="7">
    <location>
        <begin position="666"/>
        <end position="684"/>
    </location>
</feature>
<comment type="subcellular location">
    <subcellularLocation>
        <location evidence="1">Membrane</location>
        <topology evidence="1">Multi-pass membrane protein</topology>
    </subcellularLocation>
</comment>
<name>A0AAN8IXQ0_PATCE</name>
<organism evidence="8 9">
    <name type="scientific">Patella caerulea</name>
    <name type="common">Rayed Mediterranean limpet</name>
    <dbReference type="NCBI Taxonomy" id="87958"/>
    <lineage>
        <taxon>Eukaryota</taxon>
        <taxon>Metazoa</taxon>
        <taxon>Spiralia</taxon>
        <taxon>Lophotrochozoa</taxon>
        <taxon>Mollusca</taxon>
        <taxon>Gastropoda</taxon>
        <taxon>Patellogastropoda</taxon>
        <taxon>Patelloidea</taxon>
        <taxon>Patellidae</taxon>
        <taxon>Patella</taxon>
    </lineage>
</organism>
<dbReference type="EMBL" id="JAZGQO010000016">
    <property type="protein sequence ID" value="KAK6168405.1"/>
    <property type="molecule type" value="Genomic_DNA"/>
</dbReference>
<evidence type="ECO:0000256" key="5">
    <source>
        <dbReference type="ARBA" id="ARBA00023136"/>
    </source>
</evidence>
<evidence type="ECO:0000313" key="8">
    <source>
        <dbReference type="EMBL" id="KAK6168405.1"/>
    </source>
</evidence>